<evidence type="ECO:0000256" key="1">
    <source>
        <dbReference type="SAM" id="SignalP"/>
    </source>
</evidence>
<dbReference type="AlphaFoldDB" id="A0A7J4XJA6"/>
<sequence length="416" mass="48559">MIKYCSLLFSLLCLSGGIRAQRTEIYAPHIQTVQVVANNDINAPAVITLDSNDYIELSFDELSHEYHRYQYVLSHCNADWSASDLSDIDYLDGFNNNPIEDYETSINTTMPYTHYRLTLPNNEVRMKLSGNYLITVYDDSDTSKPVFKTCFRVLDKQVSVSATVSSDTEIDRNKGHQQVSFNVRHRGYNIRNPQQEVKIQVMQNGRTDNMVTGVLPTYVGPDELRYTHNKALIFPAGNEYRRFETVSTRYANIGVESLQFHDPYYHATLFPSDPRTRNYSYDEDQNGRYLIRYDDATDNEIEADYFFVHFSLPWEDPFMDGKLYLQGEFTYDNFNQQTEMKYNKETYAYESVQLLKQGAYNYQYLYVPNGSTKGETGPVEGNYYETENEYLILVYARPFGERYDKLIGMQQVRFRP</sequence>
<organism evidence="3 4">
    <name type="scientific">Bacteroides salyersiae</name>
    <dbReference type="NCBI Taxonomy" id="291644"/>
    <lineage>
        <taxon>Bacteria</taxon>
        <taxon>Pseudomonadati</taxon>
        <taxon>Bacteroidota</taxon>
        <taxon>Bacteroidia</taxon>
        <taxon>Bacteroidales</taxon>
        <taxon>Bacteroidaceae</taxon>
        <taxon>Bacteroides</taxon>
    </lineage>
</organism>
<dbReference type="GeneID" id="93117070"/>
<feature type="domain" description="Type 9 secretion system plug protein N-terminal" evidence="2">
    <location>
        <begin position="30"/>
        <end position="154"/>
    </location>
</feature>
<feature type="chain" id="PRO_5029691396" evidence="1">
    <location>
        <begin position="21"/>
        <end position="416"/>
    </location>
</feature>
<proteinExistence type="predicted"/>
<comment type="caution">
    <text evidence="3">The sequence shown here is derived from an EMBL/GenBank/DDBJ whole genome shotgun (WGS) entry which is preliminary data.</text>
</comment>
<dbReference type="Proteomes" id="UP000422221">
    <property type="component" value="Unassembled WGS sequence"/>
</dbReference>
<dbReference type="InterPro" id="IPR031345">
    <property type="entry name" value="T9SS_Plug_N"/>
</dbReference>
<dbReference type="Pfam" id="PF17116">
    <property type="entry name" value="T9SS_plug_1st"/>
    <property type="match status" value="1"/>
</dbReference>
<evidence type="ECO:0000259" key="2">
    <source>
        <dbReference type="Pfam" id="PF17116"/>
    </source>
</evidence>
<evidence type="ECO:0000313" key="4">
    <source>
        <dbReference type="Proteomes" id="UP000422221"/>
    </source>
</evidence>
<name>A0A7J4XJA6_9BACE</name>
<dbReference type="EMBL" id="VWMK01000009">
    <property type="protein sequence ID" value="KAA3765527.1"/>
    <property type="molecule type" value="Genomic_DNA"/>
</dbReference>
<feature type="signal peptide" evidence="1">
    <location>
        <begin position="1"/>
        <end position="20"/>
    </location>
</feature>
<reference evidence="3 4" key="1">
    <citation type="journal article" date="2019" name="Nat. Med.">
        <title>A library of human gut bacterial isolates paired with longitudinal multiomics data enables mechanistic microbiome research.</title>
        <authorList>
            <person name="Poyet M."/>
            <person name="Groussin M."/>
            <person name="Gibbons S.M."/>
            <person name="Avila-Pacheco J."/>
            <person name="Jiang X."/>
            <person name="Kearney S.M."/>
            <person name="Perrotta A.R."/>
            <person name="Berdy B."/>
            <person name="Zhao S."/>
            <person name="Lieberman T.D."/>
            <person name="Swanson P.K."/>
            <person name="Smith M."/>
            <person name="Roesemann S."/>
            <person name="Alexander J.E."/>
            <person name="Rich S.A."/>
            <person name="Livny J."/>
            <person name="Vlamakis H."/>
            <person name="Clish C."/>
            <person name="Bullock K."/>
            <person name="Deik A."/>
            <person name="Scott J."/>
            <person name="Pierce K.A."/>
            <person name="Xavier R.J."/>
            <person name="Alm E.J."/>
        </authorList>
    </citation>
    <scope>NUCLEOTIDE SEQUENCE [LARGE SCALE GENOMIC DNA]</scope>
    <source>
        <strain evidence="3 4">BIOML-A10</strain>
    </source>
</reference>
<gene>
    <name evidence="3" type="ORF">F3F73_10915</name>
</gene>
<accession>A0A7J4XJA6</accession>
<dbReference type="RefSeq" id="WP_007480788.1">
    <property type="nucleotide sequence ID" value="NZ_CAXSTI010000001.1"/>
</dbReference>
<keyword evidence="1" id="KW-0732">Signal</keyword>
<protein>
    <submittedName>
        <fullName evidence="3">DUF5103 domain-containing protein</fullName>
    </submittedName>
</protein>
<evidence type="ECO:0000313" key="3">
    <source>
        <dbReference type="EMBL" id="KAA3765527.1"/>
    </source>
</evidence>